<keyword evidence="2" id="KW-0812">Transmembrane</keyword>
<evidence type="ECO:0000313" key="5">
    <source>
        <dbReference type="Proteomes" id="UP001320972"/>
    </source>
</evidence>
<proteinExistence type="predicted"/>
<gene>
    <name evidence="4" type="ORF">OB955_03350</name>
    <name evidence="3" type="ORF">OB960_01605</name>
</gene>
<protein>
    <submittedName>
        <fullName evidence="3">Uncharacterized protein</fullName>
    </submittedName>
</protein>
<keyword evidence="2" id="KW-1133">Transmembrane helix</keyword>
<dbReference type="EMBL" id="JAOPKB010000001">
    <property type="protein sequence ID" value="MCU4971774.1"/>
    <property type="molecule type" value="Genomic_DNA"/>
</dbReference>
<evidence type="ECO:0000313" key="4">
    <source>
        <dbReference type="EMBL" id="MCU4971774.1"/>
    </source>
</evidence>
<dbReference type="Proteomes" id="UP001321018">
    <property type="component" value="Unassembled WGS sequence"/>
</dbReference>
<dbReference type="EMBL" id="JAOPKA010000001">
    <property type="protein sequence ID" value="MCU4740096.1"/>
    <property type="molecule type" value="Genomic_DNA"/>
</dbReference>
<feature type="compositionally biased region" description="Low complexity" evidence="1">
    <location>
        <begin position="8"/>
        <end position="23"/>
    </location>
</feature>
<reference evidence="3 5" key="1">
    <citation type="submission" date="2022-09" db="EMBL/GenBank/DDBJ databases">
        <title>Enrichment on poylsaccharides allowed isolation of novel metabolic and taxonomic groups of Haloarchaea.</title>
        <authorList>
            <person name="Sorokin D.Y."/>
            <person name="Elcheninov A.G."/>
            <person name="Khizhniak T.V."/>
            <person name="Kolganova T.V."/>
            <person name="Kublanov I.V."/>
        </authorList>
    </citation>
    <scope>NUCLEOTIDE SEQUENCE</scope>
    <source>
        <strain evidence="4 5">AArc-m2/3/4</strain>
        <strain evidence="3">AArc-xg1-1</strain>
    </source>
</reference>
<evidence type="ECO:0000256" key="2">
    <source>
        <dbReference type="SAM" id="Phobius"/>
    </source>
</evidence>
<feature type="transmembrane region" description="Helical" evidence="2">
    <location>
        <begin position="67"/>
        <end position="94"/>
    </location>
</feature>
<dbReference type="Proteomes" id="UP001320972">
    <property type="component" value="Unassembled WGS sequence"/>
</dbReference>
<accession>A0AAP2YV87</accession>
<name>A0AAP2YV87_9EURY</name>
<feature type="region of interest" description="Disordered" evidence="1">
    <location>
        <begin position="1"/>
        <end position="23"/>
    </location>
</feature>
<sequence>MDDDEWSDPPLATDSDPDSSSSVDRQRLAIRLVCSFATLLVLVYLTRGFLAEATTALWPPTDPLAQWATFVLLHAFGYVIVPLMVGSFVADVLLERVQN</sequence>
<dbReference type="RefSeq" id="WP_338001949.1">
    <property type="nucleotide sequence ID" value="NZ_JAOPKA010000001.1"/>
</dbReference>
<organism evidence="3 6">
    <name type="scientific">Natronoglomus mannanivorans</name>
    <dbReference type="NCBI Taxonomy" id="2979990"/>
    <lineage>
        <taxon>Archaea</taxon>
        <taxon>Methanobacteriati</taxon>
        <taxon>Methanobacteriota</taxon>
        <taxon>Stenosarchaea group</taxon>
        <taxon>Halobacteria</taxon>
        <taxon>Halobacteriales</taxon>
        <taxon>Natrialbaceae</taxon>
        <taxon>Natronoglomus</taxon>
    </lineage>
</organism>
<feature type="transmembrane region" description="Helical" evidence="2">
    <location>
        <begin position="28"/>
        <end position="47"/>
    </location>
</feature>
<dbReference type="AlphaFoldDB" id="A0AAP2YV87"/>
<keyword evidence="5" id="KW-1185">Reference proteome</keyword>
<evidence type="ECO:0000313" key="6">
    <source>
        <dbReference type="Proteomes" id="UP001321018"/>
    </source>
</evidence>
<comment type="caution">
    <text evidence="3">The sequence shown here is derived from an EMBL/GenBank/DDBJ whole genome shotgun (WGS) entry which is preliminary data.</text>
</comment>
<evidence type="ECO:0000313" key="3">
    <source>
        <dbReference type="EMBL" id="MCU4740096.1"/>
    </source>
</evidence>
<evidence type="ECO:0000256" key="1">
    <source>
        <dbReference type="SAM" id="MobiDB-lite"/>
    </source>
</evidence>
<keyword evidence="2" id="KW-0472">Membrane</keyword>